<dbReference type="PANTHER" id="PTHR33777">
    <property type="entry name" value="UPF0045 PROTEIN ECM15"/>
    <property type="match status" value="1"/>
</dbReference>
<comment type="similarity">
    <text evidence="1">Belongs to the UPF0045 family.</text>
</comment>
<evidence type="ECO:0000256" key="1">
    <source>
        <dbReference type="ARBA" id="ARBA00010272"/>
    </source>
</evidence>
<dbReference type="PANTHER" id="PTHR33777:SF1">
    <property type="entry name" value="UPF0045 PROTEIN ECM15"/>
    <property type="match status" value="1"/>
</dbReference>
<dbReference type="AlphaFoldDB" id="A0A6B0Z1U4"/>
<feature type="domain" description="Thiamine-binding protein" evidence="2">
    <location>
        <begin position="7"/>
        <end position="94"/>
    </location>
</feature>
<dbReference type="EMBL" id="VXRG01000175">
    <property type="protein sequence ID" value="MXY95852.1"/>
    <property type="molecule type" value="Genomic_DNA"/>
</dbReference>
<dbReference type="Gene3D" id="3.30.70.930">
    <property type="match status" value="1"/>
</dbReference>
<dbReference type="Pfam" id="PF01910">
    <property type="entry name" value="Thiamine_BP"/>
    <property type="match status" value="1"/>
</dbReference>
<evidence type="ECO:0000259" key="2">
    <source>
        <dbReference type="Pfam" id="PF01910"/>
    </source>
</evidence>
<comment type="caution">
    <text evidence="3">The sequence shown here is derived from an EMBL/GenBank/DDBJ whole genome shotgun (WGS) entry which is preliminary data.</text>
</comment>
<dbReference type="InterPro" id="IPR051614">
    <property type="entry name" value="UPF0045_domain"/>
</dbReference>
<sequence length="98" mass="10051">MANPVNVDIQVLPSTGGDVYSVVDRAIGVIQESGLKYEVGALGTTVEGDLDSCLEVAKAAHRACFVDGVEGVVTIIKIGESVGGSSIEEKVAKFRGTG</sequence>
<dbReference type="GO" id="GO:0005829">
    <property type="term" value="C:cytosol"/>
    <property type="evidence" value="ECO:0007669"/>
    <property type="project" value="TreeGrafter"/>
</dbReference>
<dbReference type="InterPro" id="IPR029756">
    <property type="entry name" value="MTH1187/YkoF-like"/>
</dbReference>
<accession>A0A6B0Z1U4</accession>
<evidence type="ECO:0000313" key="3">
    <source>
        <dbReference type="EMBL" id="MXY95852.1"/>
    </source>
</evidence>
<dbReference type="SUPFAM" id="SSF89957">
    <property type="entry name" value="MTH1187/YkoF-like"/>
    <property type="match status" value="1"/>
</dbReference>
<protein>
    <submittedName>
        <fullName evidence="3">Thiamine-binding protein</fullName>
    </submittedName>
</protein>
<proteinExistence type="inferred from homology"/>
<dbReference type="InterPro" id="IPR002767">
    <property type="entry name" value="Thiamine_BP"/>
</dbReference>
<gene>
    <name evidence="3" type="ORF">F4Y42_20625</name>
</gene>
<organism evidence="3">
    <name type="scientific">Caldilineaceae bacterium SB0664_bin_27</name>
    <dbReference type="NCBI Taxonomy" id="2605260"/>
    <lineage>
        <taxon>Bacteria</taxon>
        <taxon>Bacillati</taxon>
        <taxon>Chloroflexota</taxon>
        <taxon>Caldilineae</taxon>
        <taxon>Caldilineales</taxon>
        <taxon>Caldilineaceae</taxon>
    </lineage>
</organism>
<reference evidence="3" key="1">
    <citation type="submission" date="2019-09" db="EMBL/GenBank/DDBJ databases">
        <title>Characterisation of the sponge microbiome using genome-centric metagenomics.</title>
        <authorList>
            <person name="Engelberts J.P."/>
            <person name="Robbins S.J."/>
            <person name="De Goeij J.M."/>
            <person name="Aranda M."/>
            <person name="Bell S.C."/>
            <person name="Webster N.S."/>
        </authorList>
    </citation>
    <scope>NUCLEOTIDE SEQUENCE</scope>
    <source>
        <strain evidence="3">SB0664_bin_27</strain>
    </source>
</reference>
<name>A0A6B0Z1U4_9CHLR</name>